<evidence type="ECO:0000313" key="11">
    <source>
        <dbReference type="EMBL" id="MCB6184513.1"/>
    </source>
</evidence>
<dbReference type="Proteomes" id="UP001165395">
    <property type="component" value="Unassembled WGS sequence"/>
</dbReference>
<comment type="similarity">
    <text evidence="2 9">Belongs to the RecN family.</text>
</comment>
<evidence type="ECO:0000256" key="1">
    <source>
        <dbReference type="ARBA" id="ARBA00003618"/>
    </source>
</evidence>
<evidence type="ECO:0000256" key="5">
    <source>
        <dbReference type="ARBA" id="ARBA00022763"/>
    </source>
</evidence>
<dbReference type="NCBIfam" id="NF008121">
    <property type="entry name" value="PRK10869.1"/>
    <property type="match status" value="1"/>
</dbReference>
<evidence type="ECO:0000256" key="3">
    <source>
        <dbReference type="ARBA" id="ARBA00021315"/>
    </source>
</evidence>
<dbReference type="PIRSF" id="PIRSF003128">
    <property type="entry name" value="RecN"/>
    <property type="match status" value="1"/>
</dbReference>
<organism evidence="11 12">
    <name type="scientific">Leeia speluncae</name>
    <dbReference type="NCBI Taxonomy" id="2884804"/>
    <lineage>
        <taxon>Bacteria</taxon>
        <taxon>Pseudomonadati</taxon>
        <taxon>Pseudomonadota</taxon>
        <taxon>Betaproteobacteria</taxon>
        <taxon>Neisseriales</taxon>
        <taxon>Leeiaceae</taxon>
        <taxon>Leeia</taxon>
    </lineage>
</organism>
<evidence type="ECO:0000256" key="6">
    <source>
        <dbReference type="ARBA" id="ARBA00022840"/>
    </source>
</evidence>
<dbReference type="PANTHER" id="PTHR11059">
    <property type="entry name" value="DNA REPAIR PROTEIN RECN"/>
    <property type="match status" value="1"/>
</dbReference>
<evidence type="ECO:0000256" key="2">
    <source>
        <dbReference type="ARBA" id="ARBA00009441"/>
    </source>
</evidence>
<feature type="domain" description="RecF/RecN/SMC N-terminal" evidence="10">
    <location>
        <begin position="4"/>
        <end position="504"/>
    </location>
</feature>
<accession>A0ABS8D911</accession>
<keyword evidence="12" id="KW-1185">Reference proteome</keyword>
<keyword evidence="4" id="KW-0547">Nucleotide-binding</keyword>
<dbReference type="CDD" id="cd03241">
    <property type="entry name" value="ABC_RecN"/>
    <property type="match status" value="2"/>
</dbReference>
<dbReference type="PANTHER" id="PTHR11059:SF0">
    <property type="entry name" value="DNA REPAIR PROTEIN RECN"/>
    <property type="match status" value="1"/>
</dbReference>
<reference evidence="11" key="1">
    <citation type="submission" date="2021-10" db="EMBL/GenBank/DDBJ databases">
        <title>The complete genome sequence of Leeia sp. TBRC 13508.</title>
        <authorList>
            <person name="Charoenyingcharoen P."/>
            <person name="Yukphan P."/>
        </authorList>
    </citation>
    <scope>NUCLEOTIDE SEQUENCE</scope>
    <source>
        <strain evidence="11">TBRC 13508</strain>
    </source>
</reference>
<evidence type="ECO:0000256" key="4">
    <source>
        <dbReference type="ARBA" id="ARBA00022741"/>
    </source>
</evidence>
<dbReference type="Gene3D" id="3.40.50.300">
    <property type="entry name" value="P-loop containing nucleotide triphosphate hydrolases"/>
    <property type="match status" value="2"/>
</dbReference>
<sequence length="551" mass="61107">MLLTLNIRDFVIVDRLELQFSKGFTVLTGETGAGKSLLIDALSLLLGGRFDSGMVRLGQERADLTAEFDIQQMPHVATWLTENQLEGEDTQLLVLRRTLDKQGRSRSFINGTVATVQQLKEIGEWLIDIHGQHAHQSLMRGDYQRQMLDAFGECTQLTEAVNQYYKVWKQSESALNEALANQSKQEEVLAQIEWRINELKPIAIPTEAYQELVLNHTRMSHASALEEVATQGSDLLQESSQAIIPQLTHYLNQLKDQVEIDPQLKEPSDLIEGALIQLQEAAYSLRHYAGRQELDPQVFKQLDEQLSDIHTMARKLKSTPEALYSVLEEALLARKKAAALADIAGLTAEVKQNRQLLDSKAKQLSEARKAAAKTLSDTVTRSLALLSMERTRFEVSLNPLNEPNAFGLEQIEYRISHHGAPGQSLAKVASGGELSRISLAIQVAMSAVASVPTLIFDEVDVGIGGKVADTVGGLLQALGKEYQVLSITHLPQVAAKGHHHWQVSKGLVDDRVTSRIHVLGESERIEEISRMLGGAEITETTRQHAKEMLAY</sequence>
<keyword evidence="6" id="KW-0067">ATP-binding</keyword>
<dbReference type="InterPro" id="IPR003395">
    <property type="entry name" value="RecF/RecN/SMC_N"/>
</dbReference>
<dbReference type="RefSeq" id="WP_227181323.1">
    <property type="nucleotide sequence ID" value="NZ_JAJBZT010000007.1"/>
</dbReference>
<evidence type="ECO:0000256" key="7">
    <source>
        <dbReference type="ARBA" id="ARBA00023204"/>
    </source>
</evidence>
<comment type="function">
    <text evidence="1 9">May be involved in recombinational repair of damaged DNA.</text>
</comment>
<comment type="caution">
    <text evidence="11">The sequence shown here is derived from an EMBL/GenBank/DDBJ whole genome shotgun (WGS) entry which is preliminary data.</text>
</comment>
<gene>
    <name evidence="11" type="primary">recN</name>
    <name evidence="11" type="ORF">LIN78_13270</name>
</gene>
<dbReference type="EMBL" id="JAJBZT010000007">
    <property type="protein sequence ID" value="MCB6184513.1"/>
    <property type="molecule type" value="Genomic_DNA"/>
</dbReference>
<dbReference type="SUPFAM" id="SSF52540">
    <property type="entry name" value="P-loop containing nucleoside triphosphate hydrolases"/>
    <property type="match status" value="1"/>
</dbReference>
<dbReference type="Pfam" id="PF02463">
    <property type="entry name" value="SMC_N"/>
    <property type="match status" value="1"/>
</dbReference>
<keyword evidence="7 9" id="KW-0234">DNA repair</keyword>
<evidence type="ECO:0000259" key="10">
    <source>
        <dbReference type="Pfam" id="PF02463"/>
    </source>
</evidence>
<protein>
    <recommendedName>
        <fullName evidence="3 9">DNA repair protein RecN</fullName>
    </recommendedName>
    <alternativeName>
        <fullName evidence="8 9">Recombination protein N</fullName>
    </alternativeName>
</protein>
<dbReference type="NCBIfam" id="TIGR00634">
    <property type="entry name" value="recN"/>
    <property type="match status" value="1"/>
</dbReference>
<evidence type="ECO:0000256" key="8">
    <source>
        <dbReference type="ARBA" id="ARBA00033408"/>
    </source>
</evidence>
<evidence type="ECO:0000313" key="12">
    <source>
        <dbReference type="Proteomes" id="UP001165395"/>
    </source>
</evidence>
<dbReference type="InterPro" id="IPR004604">
    <property type="entry name" value="DNA_recomb/repair_RecN"/>
</dbReference>
<name>A0ABS8D911_9NEIS</name>
<proteinExistence type="inferred from homology"/>
<dbReference type="InterPro" id="IPR027417">
    <property type="entry name" value="P-loop_NTPase"/>
</dbReference>
<evidence type="ECO:0000256" key="9">
    <source>
        <dbReference type="PIRNR" id="PIRNR003128"/>
    </source>
</evidence>
<keyword evidence="5 9" id="KW-0227">DNA damage</keyword>